<evidence type="ECO:0000259" key="2">
    <source>
        <dbReference type="PROSITE" id="PS50089"/>
    </source>
</evidence>
<gene>
    <name evidence="3" type="ORF">BDW02DRAFT_420978</name>
</gene>
<evidence type="ECO:0000313" key="4">
    <source>
        <dbReference type="Proteomes" id="UP000800040"/>
    </source>
</evidence>
<dbReference type="SMART" id="SM00184">
    <property type="entry name" value="RING"/>
    <property type="match status" value="1"/>
</dbReference>
<name>A0A6A5K805_9PLEO</name>
<evidence type="ECO:0000256" key="1">
    <source>
        <dbReference type="PROSITE-ProRule" id="PRU00175"/>
    </source>
</evidence>
<keyword evidence="4" id="KW-1185">Reference proteome</keyword>
<dbReference type="InterPro" id="IPR001841">
    <property type="entry name" value="Znf_RING"/>
</dbReference>
<dbReference type="Proteomes" id="UP000800040">
    <property type="component" value="Unassembled WGS sequence"/>
</dbReference>
<keyword evidence="1" id="KW-0863">Zinc-finger</keyword>
<proteinExistence type="predicted"/>
<dbReference type="GO" id="GO:0008270">
    <property type="term" value="F:zinc ion binding"/>
    <property type="evidence" value="ECO:0007669"/>
    <property type="project" value="UniProtKB-KW"/>
</dbReference>
<dbReference type="PROSITE" id="PS50089">
    <property type="entry name" value="ZF_RING_2"/>
    <property type="match status" value="1"/>
</dbReference>
<dbReference type="Pfam" id="PF13639">
    <property type="entry name" value="zf-RING_2"/>
    <property type="match status" value="1"/>
</dbReference>
<keyword evidence="1" id="KW-0479">Metal-binding</keyword>
<reference evidence="3" key="1">
    <citation type="submission" date="2020-01" db="EMBL/GenBank/DDBJ databases">
        <authorList>
            <consortium name="DOE Joint Genome Institute"/>
            <person name="Haridas S."/>
            <person name="Albert R."/>
            <person name="Binder M."/>
            <person name="Bloem J."/>
            <person name="Labutti K."/>
            <person name="Salamov A."/>
            <person name="Andreopoulos B."/>
            <person name="Baker S.E."/>
            <person name="Barry K."/>
            <person name="Bills G."/>
            <person name="Bluhm B.H."/>
            <person name="Cannon C."/>
            <person name="Castanera R."/>
            <person name="Culley D.E."/>
            <person name="Daum C."/>
            <person name="Ezra D."/>
            <person name="Gonzalez J.B."/>
            <person name="Henrissat B."/>
            <person name="Kuo A."/>
            <person name="Liang C."/>
            <person name="Lipzen A."/>
            <person name="Lutzoni F."/>
            <person name="Magnuson J."/>
            <person name="Mondo S."/>
            <person name="Nolan M."/>
            <person name="Ohm R."/>
            <person name="Pangilinan J."/>
            <person name="Park H.-J."/>
            <person name="Ramirez L."/>
            <person name="Alfaro M."/>
            <person name="Sun H."/>
            <person name="Tritt A."/>
            <person name="Yoshinaga Y."/>
            <person name="Zwiers L.-H."/>
            <person name="Turgeon B.G."/>
            <person name="Goodwin S.B."/>
            <person name="Spatafora J.W."/>
            <person name="Crous P.W."/>
            <person name="Grigoriev I.V."/>
        </authorList>
    </citation>
    <scope>NUCLEOTIDE SEQUENCE</scope>
    <source>
        <strain evidence="3">P77</strain>
    </source>
</reference>
<accession>A0A6A5K805</accession>
<dbReference type="Gene3D" id="3.30.40.10">
    <property type="entry name" value="Zinc/RING finger domain, C3HC4 (zinc finger)"/>
    <property type="match status" value="1"/>
</dbReference>
<dbReference type="SUPFAM" id="SSF57850">
    <property type="entry name" value="RING/U-box"/>
    <property type="match status" value="1"/>
</dbReference>
<dbReference type="OrthoDB" id="3796845at2759"/>
<dbReference type="InterPro" id="IPR013083">
    <property type="entry name" value="Znf_RING/FYVE/PHD"/>
</dbReference>
<dbReference type="AlphaFoldDB" id="A0A6A5K805"/>
<organism evidence="3 4">
    <name type="scientific">Decorospora gaudefroyi</name>
    <dbReference type="NCBI Taxonomy" id="184978"/>
    <lineage>
        <taxon>Eukaryota</taxon>
        <taxon>Fungi</taxon>
        <taxon>Dikarya</taxon>
        <taxon>Ascomycota</taxon>
        <taxon>Pezizomycotina</taxon>
        <taxon>Dothideomycetes</taxon>
        <taxon>Pleosporomycetidae</taxon>
        <taxon>Pleosporales</taxon>
        <taxon>Pleosporineae</taxon>
        <taxon>Pleosporaceae</taxon>
        <taxon>Decorospora</taxon>
    </lineage>
</organism>
<feature type="domain" description="RING-type" evidence="2">
    <location>
        <begin position="175"/>
        <end position="220"/>
    </location>
</feature>
<dbReference type="EMBL" id="ML975335">
    <property type="protein sequence ID" value="KAF1832591.1"/>
    <property type="molecule type" value="Genomic_DNA"/>
</dbReference>
<sequence>MNSTIEALLYTLKHHYTFPQLPTETTDPYLEAMHTFQAFTTHLIATLGSPPYTRDLTRVTVNGVLQDIYTGFPSFHDQDKFHVWVKDGVLKPPLRRTAKQFQFQGIVRLQKASKGTINTLMNIIFSAVVIATEWEERVCKPEDVVHDPSPLYFFTKNHAAKTISLGDGVEHEPDCPICTETFDPPVCIPQRALCGHVLCHGCFQKWLRQSSATYTCPLCRACIVCGIASCPHHTIGDTDRAPPLPLPEILNQILPETSTEVLHGIVPRRYWELREVTRKDRGTLAWIEHVLAMHNPAQDDPVRVRLTKDSVEIVESITEEVKKVVRP</sequence>
<evidence type="ECO:0000313" key="3">
    <source>
        <dbReference type="EMBL" id="KAF1832591.1"/>
    </source>
</evidence>
<protein>
    <recommendedName>
        <fullName evidence="2">RING-type domain-containing protein</fullName>
    </recommendedName>
</protein>
<keyword evidence="1" id="KW-0862">Zinc</keyword>